<evidence type="ECO:0000256" key="3">
    <source>
        <dbReference type="ARBA" id="ARBA00022468"/>
    </source>
</evidence>
<dbReference type="GO" id="GO:0007266">
    <property type="term" value="P:Rho protein signal transduction"/>
    <property type="evidence" value="ECO:0007669"/>
    <property type="project" value="EnsemblFungi"/>
</dbReference>
<accession>A0A1B7SCZ0</accession>
<organism evidence="5 6">
    <name type="scientific">Ogataea polymorpha</name>
    <dbReference type="NCBI Taxonomy" id="460523"/>
    <lineage>
        <taxon>Eukaryota</taxon>
        <taxon>Fungi</taxon>
        <taxon>Dikarya</taxon>
        <taxon>Ascomycota</taxon>
        <taxon>Saccharomycotina</taxon>
        <taxon>Pichiomycetes</taxon>
        <taxon>Pichiales</taxon>
        <taxon>Pichiaceae</taxon>
        <taxon>Ogataea</taxon>
    </lineage>
</organism>
<dbReference type="InterPro" id="IPR014756">
    <property type="entry name" value="Ig_E-set"/>
</dbReference>
<dbReference type="GO" id="GO:0005829">
    <property type="term" value="C:cytosol"/>
    <property type="evidence" value="ECO:0007669"/>
    <property type="project" value="EnsemblFungi"/>
</dbReference>
<evidence type="ECO:0000256" key="1">
    <source>
        <dbReference type="ARBA" id="ARBA00004496"/>
    </source>
</evidence>
<dbReference type="GO" id="GO:0032889">
    <property type="term" value="P:regulation of vacuole fusion, non-autophagic"/>
    <property type="evidence" value="ECO:0007669"/>
    <property type="project" value="EnsemblFungi"/>
</dbReference>
<evidence type="ECO:0000313" key="5">
    <source>
        <dbReference type="EMBL" id="KAH3676942.1"/>
    </source>
</evidence>
<comment type="caution">
    <text evidence="5">The sequence shown here is derived from an EMBL/GenBank/DDBJ whole genome shotgun (WGS) entry which is preliminary data.</text>
</comment>
<proteinExistence type="inferred from homology"/>
<dbReference type="AlphaFoldDB" id="A0A1B7SCZ0"/>
<comment type="subcellular location">
    <subcellularLocation>
        <location evidence="1">Cytoplasm</location>
    </subcellularLocation>
</comment>
<dbReference type="PANTHER" id="PTHR10980:SF3">
    <property type="entry name" value="LD16419P"/>
    <property type="match status" value="1"/>
</dbReference>
<reference evidence="5" key="2">
    <citation type="submission" date="2021-01" db="EMBL/GenBank/DDBJ databases">
        <authorList>
            <person name="Schikora-Tamarit M.A."/>
        </authorList>
    </citation>
    <scope>NUCLEOTIDE SEQUENCE</scope>
    <source>
        <strain evidence="5">NCAIM Y.01608</strain>
    </source>
</reference>
<keyword evidence="3" id="KW-0343">GTPase activation</keyword>
<evidence type="ECO:0000313" key="6">
    <source>
        <dbReference type="Proteomes" id="UP000788993"/>
    </source>
</evidence>
<comment type="similarity">
    <text evidence="2">Belongs to the Rho GDI family.</text>
</comment>
<dbReference type="Pfam" id="PF02115">
    <property type="entry name" value="Rho_GDI"/>
    <property type="match status" value="1"/>
</dbReference>
<dbReference type="GO" id="GO:0005934">
    <property type="term" value="C:cellular bud tip"/>
    <property type="evidence" value="ECO:0007669"/>
    <property type="project" value="EnsemblFungi"/>
</dbReference>
<name>A0A1B7SCZ0_9ASCO</name>
<dbReference type="InterPro" id="IPR024792">
    <property type="entry name" value="RhoGDI_dom_sf"/>
</dbReference>
<dbReference type="RefSeq" id="XP_018209330.1">
    <property type="nucleotide sequence ID" value="XM_018355303.1"/>
</dbReference>
<dbReference type="EMBL" id="JAEUBD010000146">
    <property type="protein sequence ID" value="KAH3676942.1"/>
    <property type="molecule type" value="Genomic_DNA"/>
</dbReference>
<dbReference type="Gene3D" id="2.70.50.30">
    <property type="entry name" value="Coagulation Factor XIII, subunit A, domain 1"/>
    <property type="match status" value="1"/>
</dbReference>
<protein>
    <submittedName>
        <fullName evidence="5">Uncharacterized protein</fullName>
    </submittedName>
</protein>
<dbReference type="PANTHER" id="PTHR10980">
    <property type="entry name" value="RHO GDP-DISSOCIATION INHIBITOR"/>
    <property type="match status" value="1"/>
</dbReference>
<dbReference type="GO" id="GO:0005935">
    <property type="term" value="C:cellular bud neck"/>
    <property type="evidence" value="ECO:0007669"/>
    <property type="project" value="EnsemblFungi"/>
</dbReference>
<dbReference type="GO" id="GO:0005096">
    <property type="term" value="F:GTPase activator activity"/>
    <property type="evidence" value="ECO:0007669"/>
    <property type="project" value="UniProtKB-KW"/>
</dbReference>
<evidence type="ECO:0000256" key="2">
    <source>
        <dbReference type="ARBA" id="ARBA00009758"/>
    </source>
</evidence>
<reference evidence="5" key="1">
    <citation type="journal article" date="2021" name="Open Biol.">
        <title>Shared evolutionary footprints suggest mitochondrial oxidative damage underlies multiple complex I losses in fungi.</title>
        <authorList>
            <person name="Schikora-Tamarit M.A."/>
            <person name="Marcet-Houben M."/>
            <person name="Nosek J."/>
            <person name="Gabaldon T."/>
        </authorList>
    </citation>
    <scope>NUCLEOTIDE SEQUENCE</scope>
    <source>
        <strain evidence="5">NCAIM Y.01608</strain>
    </source>
</reference>
<dbReference type="GO" id="GO:0007015">
    <property type="term" value="P:actin filament organization"/>
    <property type="evidence" value="ECO:0007669"/>
    <property type="project" value="EnsemblFungi"/>
</dbReference>
<sequence>MSDTELVPEEIPGFKVGEKKSLQEYAQLDANDESLNKWKRSLGLNTGELLPVKEGDKRTVVILSMTLNIRGEPPVIVELEDVKDPKVSFKIKEKSIYQLVIKFRIQGEIITGLRYLQAVKKTGITVDKLDEPLGSFAPCTVDKPYYEKVFDEVEAPSGLLARGSYNAVSKFIDDDKTVHLTIPWSFQIVK</sequence>
<keyword evidence="4" id="KW-0963">Cytoplasm</keyword>
<dbReference type="GO" id="GO:0005094">
    <property type="term" value="F:Rho GDP-dissociation inhibitor activity"/>
    <property type="evidence" value="ECO:0007669"/>
    <property type="project" value="EnsemblFungi"/>
</dbReference>
<dbReference type="OrthoDB" id="1683373at2759"/>
<dbReference type="FunFam" id="2.70.50.30:FF:000004">
    <property type="entry name" value="Rho GDP-dissociation inhibitor 1"/>
    <property type="match status" value="1"/>
</dbReference>
<dbReference type="GO" id="GO:0016020">
    <property type="term" value="C:membrane"/>
    <property type="evidence" value="ECO:0007669"/>
    <property type="project" value="TreeGrafter"/>
</dbReference>
<evidence type="ECO:0000256" key="4">
    <source>
        <dbReference type="ARBA" id="ARBA00022490"/>
    </source>
</evidence>
<gene>
    <name evidence="5" type="ORF">OGATHE_001432</name>
</gene>
<dbReference type="InterPro" id="IPR000406">
    <property type="entry name" value="Rho_GDI"/>
</dbReference>
<dbReference type="Proteomes" id="UP000788993">
    <property type="component" value="Unassembled WGS sequence"/>
</dbReference>
<keyword evidence="6" id="KW-1185">Reference proteome</keyword>
<dbReference type="SUPFAM" id="SSF81296">
    <property type="entry name" value="E set domains"/>
    <property type="match status" value="1"/>
</dbReference>